<dbReference type="AlphaFoldDB" id="A0A397U6Y6"/>
<evidence type="ECO:0000313" key="2">
    <source>
        <dbReference type="Proteomes" id="UP000266673"/>
    </source>
</evidence>
<proteinExistence type="predicted"/>
<evidence type="ECO:0000313" key="1">
    <source>
        <dbReference type="EMBL" id="RIB05984.1"/>
    </source>
</evidence>
<protein>
    <submittedName>
        <fullName evidence="1">Uncharacterized protein</fullName>
    </submittedName>
</protein>
<organism evidence="1 2">
    <name type="scientific">Gigaspora rosea</name>
    <dbReference type="NCBI Taxonomy" id="44941"/>
    <lineage>
        <taxon>Eukaryota</taxon>
        <taxon>Fungi</taxon>
        <taxon>Fungi incertae sedis</taxon>
        <taxon>Mucoromycota</taxon>
        <taxon>Glomeromycotina</taxon>
        <taxon>Glomeromycetes</taxon>
        <taxon>Diversisporales</taxon>
        <taxon>Gigasporaceae</taxon>
        <taxon>Gigaspora</taxon>
    </lineage>
</organism>
<sequence length="120" mass="14019">MFWPRGVRCCGPCLKVHAVKPLEEELKHVPLEGYEIWHNTNKVKVDIGYLTKEIKEHIKEDNDYISIIKADRCKTIEEKLDGMCQEVDENGNVEFNREVLNRCNSLKNSINLSRPFNEKC</sequence>
<name>A0A397U6Y6_9GLOM</name>
<accession>A0A397U6Y6</accession>
<dbReference type="Proteomes" id="UP000266673">
    <property type="component" value="Unassembled WGS sequence"/>
</dbReference>
<dbReference type="OrthoDB" id="10388608at2759"/>
<comment type="caution">
    <text evidence="1">The sequence shown here is derived from an EMBL/GenBank/DDBJ whole genome shotgun (WGS) entry which is preliminary data.</text>
</comment>
<dbReference type="EMBL" id="QKWP01001885">
    <property type="protein sequence ID" value="RIB05984.1"/>
    <property type="molecule type" value="Genomic_DNA"/>
</dbReference>
<gene>
    <name evidence="1" type="ORF">C2G38_2047153</name>
</gene>
<keyword evidence="2" id="KW-1185">Reference proteome</keyword>
<reference evidence="1 2" key="1">
    <citation type="submission" date="2018-06" db="EMBL/GenBank/DDBJ databases">
        <title>Comparative genomics reveals the genomic features of Rhizophagus irregularis, R. cerebriforme, R. diaphanum and Gigaspora rosea, and their symbiotic lifestyle signature.</title>
        <authorList>
            <person name="Morin E."/>
            <person name="San Clemente H."/>
            <person name="Chen E.C.H."/>
            <person name="De La Providencia I."/>
            <person name="Hainaut M."/>
            <person name="Kuo A."/>
            <person name="Kohler A."/>
            <person name="Murat C."/>
            <person name="Tang N."/>
            <person name="Roy S."/>
            <person name="Loubradou J."/>
            <person name="Henrissat B."/>
            <person name="Grigoriev I.V."/>
            <person name="Corradi N."/>
            <person name="Roux C."/>
            <person name="Martin F.M."/>
        </authorList>
    </citation>
    <scope>NUCLEOTIDE SEQUENCE [LARGE SCALE GENOMIC DNA]</scope>
    <source>
        <strain evidence="1 2">DAOM 194757</strain>
    </source>
</reference>